<evidence type="ECO:0000313" key="3">
    <source>
        <dbReference type="Proteomes" id="UP001301769"/>
    </source>
</evidence>
<evidence type="ECO:0000256" key="1">
    <source>
        <dbReference type="SAM" id="MobiDB-lite"/>
    </source>
</evidence>
<dbReference type="InterPro" id="IPR025633">
    <property type="entry name" value="DUF4291"/>
</dbReference>
<dbReference type="Pfam" id="PF14124">
    <property type="entry name" value="DUF4291"/>
    <property type="match status" value="1"/>
</dbReference>
<reference evidence="2" key="1">
    <citation type="journal article" date="2023" name="Mol. Phylogenet. Evol.">
        <title>Genome-scale phylogeny and comparative genomics of the fungal order Sordariales.</title>
        <authorList>
            <person name="Hensen N."/>
            <person name="Bonometti L."/>
            <person name="Westerberg I."/>
            <person name="Brannstrom I.O."/>
            <person name="Guillou S."/>
            <person name="Cros-Aarteil S."/>
            <person name="Calhoun S."/>
            <person name="Haridas S."/>
            <person name="Kuo A."/>
            <person name="Mondo S."/>
            <person name="Pangilinan J."/>
            <person name="Riley R."/>
            <person name="LaButti K."/>
            <person name="Andreopoulos B."/>
            <person name="Lipzen A."/>
            <person name="Chen C."/>
            <person name="Yan M."/>
            <person name="Daum C."/>
            <person name="Ng V."/>
            <person name="Clum A."/>
            <person name="Steindorff A."/>
            <person name="Ohm R.A."/>
            <person name="Martin F."/>
            <person name="Silar P."/>
            <person name="Natvig D.O."/>
            <person name="Lalanne C."/>
            <person name="Gautier V."/>
            <person name="Ament-Velasquez S.L."/>
            <person name="Kruys A."/>
            <person name="Hutchinson M.I."/>
            <person name="Powell A.J."/>
            <person name="Barry K."/>
            <person name="Miller A.N."/>
            <person name="Grigoriev I.V."/>
            <person name="Debuchy R."/>
            <person name="Gladieux P."/>
            <person name="Hiltunen Thoren M."/>
            <person name="Johannesson H."/>
        </authorList>
    </citation>
    <scope>NUCLEOTIDE SEQUENCE</scope>
    <source>
        <strain evidence="2">PSN293</strain>
    </source>
</reference>
<dbReference type="PANTHER" id="PTHR38567">
    <property type="entry name" value="DUF4291 DOMAIN-CONTAINING PROTEIN"/>
    <property type="match status" value="1"/>
</dbReference>
<dbReference type="EMBL" id="MU858111">
    <property type="protein sequence ID" value="KAK4213288.1"/>
    <property type="molecule type" value="Genomic_DNA"/>
</dbReference>
<name>A0AAN6Y5Z7_9PEZI</name>
<dbReference type="PANTHER" id="PTHR38567:SF1">
    <property type="entry name" value="DUF4291 DOMAIN-CONTAINING PROTEIN"/>
    <property type="match status" value="1"/>
</dbReference>
<gene>
    <name evidence="2" type="ORF">QBC37DRAFT_316541</name>
</gene>
<reference evidence="2" key="2">
    <citation type="submission" date="2023-05" db="EMBL/GenBank/DDBJ databases">
        <authorList>
            <consortium name="Lawrence Berkeley National Laboratory"/>
            <person name="Steindorff A."/>
            <person name="Hensen N."/>
            <person name="Bonometti L."/>
            <person name="Westerberg I."/>
            <person name="Brannstrom I.O."/>
            <person name="Guillou S."/>
            <person name="Cros-Aarteil S."/>
            <person name="Calhoun S."/>
            <person name="Haridas S."/>
            <person name="Kuo A."/>
            <person name="Mondo S."/>
            <person name="Pangilinan J."/>
            <person name="Riley R."/>
            <person name="Labutti K."/>
            <person name="Andreopoulos B."/>
            <person name="Lipzen A."/>
            <person name="Chen C."/>
            <person name="Yanf M."/>
            <person name="Daum C."/>
            <person name="Ng V."/>
            <person name="Clum A."/>
            <person name="Ohm R."/>
            <person name="Martin F."/>
            <person name="Silar P."/>
            <person name="Natvig D."/>
            <person name="Lalanne C."/>
            <person name="Gautier V."/>
            <person name="Ament-Velasquez S.L."/>
            <person name="Kruys A."/>
            <person name="Hutchinson M.I."/>
            <person name="Powell A.J."/>
            <person name="Barry K."/>
            <person name="Miller A.N."/>
            <person name="Grigoriev I.V."/>
            <person name="Debuchy R."/>
            <person name="Gladieux P."/>
            <person name="Thoren M.H."/>
            <person name="Johannesson H."/>
        </authorList>
    </citation>
    <scope>NUCLEOTIDE SEQUENCE</scope>
    <source>
        <strain evidence="2">PSN293</strain>
    </source>
</reference>
<organism evidence="2 3">
    <name type="scientific">Rhypophila decipiens</name>
    <dbReference type="NCBI Taxonomy" id="261697"/>
    <lineage>
        <taxon>Eukaryota</taxon>
        <taxon>Fungi</taxon>
        <taxon>Dikarya</taxon>
        <taxon>Ascomycota</taxon>
        <taxon>Pezizomycotina</taxon>
        <taxon>Sordariomycetes</taxon>
        <taxon>Sordariomycetidae</taxon>
        <taxon>Sordariales</taxon>
        <taxon>Naviculisporaceae</taxon>
        <taxon>Rhypophila</taxon>
    </lineage>
</organism>
<dbReference type="Proteomes" id="UP001301769">
    <property type="component" value="Unassembled WGS sequence"/>
</dbReference>
<sequence>MSPSSSSSSSTTEANQPIPYKQIRAHLSDSTSSSSENESEQTITVYQAYNRAIAEAAVSSQKLNASPKFKVNARMTWIKPSWGWMLYRSGYSYKDSRQERILALKMRLNDFWNLLRRAELTHTSEARFVGVRARASRRDQRKLTEQQPREKSDKVKVQWDPERSIRLERLDYRSIQIGIPGSLTEKWCEEMIVGIEDVTDKARELKRVLDLEADRPWEWTELEELVRLGLVPGEREVQVPEDIRVLLGMDLPDVVSEQV</sequence>
<comment type="caution">
    <text evidence="2">The sequence shown here is derived from an EMBL/GenBank/DDBJ whole genome shotgun (WGS) entry which is preliminary data.</text>
</comment>
<feature type="compositionally biased region" description="Low complexity" evidence="1">
    <location>
        <begin position="1"/>
        <end position="10"/>
    </location>
</feature>
<keyword evidence="3" id="KW-1185">Reference proteome</keyword>
<accession>A0AAN6Y5Z7</accession>
<evidence type="ECO:0000313" key="2">
    <source>
        <dbReference type="EMBL" id="KAK4213288.1"/>
    </source>
</evidence>
<dbReference type="AlphaFoldDB" id="A0AAN6Y5Z7"/>
<evidence type="ECO:0008006" key="4">
    <source>
        <dbReference type="Google" id="ProtNLM"/>
    </source>
</evidence>
<proteinExistence type="predicted"/>
<feature type="region of interest" description="Disordered" evidence="1">
    <location>
        <begin position="1"/>
        <end position="39"/>
    </location>
</feature>
<protein>
    <recommendedName>
        <fullName evidence="4">ATP-dependent RNA helicase DHX8</fullName>
    </recommendedName>
</protein>